<dbReference type="Proteomes" id="UP001159363">
    <property type="component" value="Chromosome 12"/>
</dbReference>
<comment type="caution">
    <text evidence="1">The sequence shown here is derived from an EMBL/GenBank/DDBJ whole genome shotgun (WGS) entry which is preliminary data.</text>
</comment>
<protein>
    <submittedName>
        <fullName evidence="1">Uncharacterized protein</fullName>
    </submittedName>
</protein>
<proteinExistence type="predicted"/>
<reference evidence="1 2" key="1">
    <citation type="submission" date="2023-02" db="EMBL/GenBank/DDBJ databases">
        <title>LHISI_Scaffold_Assembly.</title>
        <authorList>
            <person name="Stuart O.P."/>
            <person name="Cleave R."/>
            <person name="Magrath M.J.L."/>
            <person name="Mikheyev A.S."/>
        </authorList>
    </citation>
    <scope>NUCLEOTIDE SEQUENCE [LARGE SCALE GENOMIC DNA]</scope>
    <source>
        <strain evidence="1">Daus_M_001</strain>
        <tissue evidence="1">Leg muscle</tissue>
    </source>
</reference>
<organism evidence="1 2">
    <name type="scientific">Dryococelus australis</name>
    <dbReference type="NCBI Taxonomy" id="614101"/>
    <lineage>
        <taxon>Eukaryota</taxon>
        <taxon>Metazoa</taxon>
        <taxon>Ecdysozoa</taxon>
        <taxon>Arthropoda</taxon>
        <taxon>Hexapoda</taxon>
        <taxon>Insecta</taxon>
        <taxon>Pterygota</taxon>
        <taxon>Neoptera</taxon>
        <taxon>Polyneoptera</taxon>
        <taxon>Phasmatodea</taxon>
        <taxon>Verophasmatodea</taxon>
        <taxon>Anareolatae</taxon>
        <taxon>Phasmatidae</taxon>
        <taxon>Eurycanthinae</taxon>
        <taxon>Dryococelus</taxon>
    </lineage>
</organism>
<dbReference type="EMBL" id="JARBHB010000013">
    <property type="protein sequence ID" value="KAJ8869870.1"/>
    <property type="molecule type" value="Genomic_DNA"/>
</dbReference>
<keyword evidence="2" id="KW-1185">Reference proteome</keyword>
<gene>
    <name evidence="1" type="ORF">PR048_028879</name>
</gene>
<evidence type="ECO:0000313" key="2">
    <source>
        <dbReference type="Proteomes" id="UP001159363"/>
    </source>
</evidence>
<sequence length="187" mass="20552">METGIRLLSSPSSGIRVRSAVRECRLMVAHFPVLLVADTLATARVGSSGSIMVGTGATMSAFRLVRSKLRKRDDNHNAVTDVVAASPQQTAVSTICSAPAPFSDQQLPQANGTAPPPPPLFLWQYPVYSNDQDSLMHTLPADRPGICRGFRKNLRGRWRRLVKRKPAPEACTIPAELRDQLKQIYVY</sequence>
<accession>A0ABQ9GBT3</accession>
<evidence type="ECO:0000313" key="1">
    <source>
        <dbReference type="EMBL" id="KAJ8869870.1"/>
    </source>
</evidence>
<name>A0ABQ9GBT3_9NEOP</name>